<evidence type="ECO:0000259" key="2">
    <source>
        <dbReference type="Pfam" id="PF01408"/>
    </source>
</evidence>
<dbReference type="Proteomes" id="UP000564536">
    <property type="component" value="Unassembled WGS sequence"/>
</dbReference>
<protein>
    <submittedName>
        <fullName evidence="4">Oxidoreductase</fullName>
    </submittedName>
</protein>
<dbReference type="EMBL" id="CP011102">
    <property type="protein sequence ID" value="AQY51988.1"/>
    <property type="molecule type" value="Genomic_DNA"/>
</dbReference>
<reference evidence="6" key="2">
    <citation type="submission" date="2015-03" db="EMBL/GenBank/DDBJ databases">
        <authorList>
            <person name="Ferrari E."/>
            <person name="Walter M.C."/>
            <person name="Huptas C."/>
            <person name="Scherer S."/>
            <person name="Mueller-Herbst S."/>
        </authorList>
    </citation>
    <scope>NUCLEOTIDE SEQUENCE [LARGE SCALE GENOMIC DNA]</scope>
    <source>
        <strain evidence="6">LWP01</strain>
    </source>
</reference>
<dbReference type="RefSeq" id="WP_036059911.1">
    <property type="nucleotide sequence ID" value="NZ_CP011102.1"/>
</dbReference>
<proteinExistence type="inferred from homology"/>
<reference evidence="5 7" key="3">
    <citation type="submission" date="2020-03" db="EMBL/GenBank/DDBJ databases">
        <title>Soil Listeria distribution.</title>
        <authorList>
            <person name="Liao J."/>
            <person name="Wiedmann M."/>
        </authorList>
    </citation>
    <scope>NUCLEOTIDE SEQUENCE [LARGE SCALE GENOMIC DNA]</scope>
    <source>
        <strain evidence="5 7">FSL L7-1523</strain>
    </source>
</reference>
<dbReference type="SUPFAM" id="SSF55347">
    <property type="entry name" value="Glyceraldehyde-3-phosphate dehydrogenase-like, C-terminal domain"/>
    <property type="match status" value="1"/>
</dbReference>
<dbReference type="InterPro" id="IPR000683">
    <property type="entry name" value="Gfo/Idh/MocA-like_OxRdtase_N"/>
</dbReference>
<gene>
    <name evidence="5" type="ORF">HB943_13695</name>
    <name evidence="4" type="ORF">UE46_13770</name>
</gene>
<name>A0A1S7FX31_9LIST</name>
<accession>A0A1S7FX31</accession>
<dbReference type="EMBL" id="JAARRL010000026">
    <property type="protein sequence ID" value="MBC1501655.1"/>
    <property type="molecule type" value="Genomic_DNA"/>
</dbReference>
<feature type="domain" description="Gfo/Idh/MocA-like oxidoreductase N-terminal" evidence="2">
    <location>
        <begin position="4"/>
        <end position="121"/>
    </location>
</feature>
<dbReference type="Gene3D" id="3.30.360.10">
    <property type="entry name" value="Dihydrodipicolinate Reductase, domain 2"/>
    <property type="match status" value="1"/>
</dbReference>
<dbReference type="Proteomes" id="UP000223060">
    <property type="component" value="Chromosome"/>
</dbReference>
<sequence>MTLTIGYIGFGKSTTRYHMPYTLIRDNIRIKTIYNHRRKPELEAEYAKYNIAFTDQLDDLLQDTEIQLACICTPASTHYDLAKKALENGKNVLVEKPFCTTSEEAEELFALAKSKGLIAMAYQNRRFDSDFLAVKEVLASGKLGELVELESHMDYYRPDAPDAPGKYYDGAFYGLGVHMMDQIIDLFGRPDEVSYDIRSIRNPKNPDDTFEVQFFYPVLKVIVKTSHLVNIPYPKFTLHGTKGSFVKYGIDQQETYLKAGVMPGEPDFGIDPKENYGTLVYVDATGETKEETVPTPLGDYGRLYDQLHDAILNGTRKLVSDEETLTNMTILEQGFTGKNPRVISL</sequence>
<keyword evidence="6" id="KW-1185">Reference proteome</keyword>
<feature type="domain" description="Gfo/Idh/MocA-like oxidoreductase C-terminal" evidence="3">
    <location>
        <begin position="135"/>
        <end position="334"/>
    </location>
</feature>
<dbReference type="PANTHER" id="PTHR43708:SF7">
    <property type="entry name" value="OXIDOREDUCTASE"/>
    <property type="match status" value="1"/>
</dbReference>
<dbReference type="InterPro" id="IPR036291">
    <property type="entry name" value="NAD(P)-bd_dom_sf"/>
</dbReference>
<organism evidence="4 6">
    <name type="scientific">Listeria weihenstephanensis</name>
    <dbReference type="NCBI Taxonomy" id="1006155"/>
    <lineage>
        <taxon>Bacteria</taxon>
        <taxon>Bacillati</taxon>
        <taxon>Bacillota</taxon>
        <taxon>Bacilli</taxon>
        <taxon>Bacillales</taxon>
        <taxon>Listeriaceae</taxon>
        <taxon>Listeria</taxon>
    </lineage>
</organism>
<evidence type="ECO:0000313" key="7">
    <source>
        <dbReference type="Proteomes" id="UP000564536"/>
    </source>
</evidence>
<dbReference type="InterPro" id="IPR051317">
    <property type="entry name" value="Gfo/Idh/MocA_oxidoreduct"/>
</dbReference>
<dbReference type="PANTHER" id="PTHR43708">
    <property type="entry name" value="CONSERVED EXPRESSED OXIDOREDUCTASE (EUROFUNG)"/>
    <property type="match status" value="1"/>
</dbReference>
<dbReference type="AlphaFoldDB" id="A0A1S7FX31"/>
<evidence type="ECO:0000313" key="4">
    <source>
        <dbReference type="EMBL" id="AQY51988.1"/>
    </source>
</evidence>
<evidence type="ECO:0000259" key="3">
    <source>
        <dbReference type="Pfam" id="PF02894"/>
    </source>
</evidence>
<dbReference type="KEGG" id="lwi:UE46_13770"/>
<dbReference type="InterPro" id="IPR004104">
    <property type="entry name" value="Gfo/Idh/MocA-like_OxRdtase_C"/>
</dbReference>
<reference evidence="4" key="1">
    <citation type="submission" date="2015-03" db="EMBL/GenBank/DDBJ databases">
        <authorList>
            <person name="Murphy D."/>
        </authorList>
    </citation>
    <scope>NUCLEOTIDE SEQUENCE [LARGE SCALE GENOMIC DNA]</scope>
    <source>
        <strain evidence="4">WS 4560</strain>
    </source>
</reference>
<evidence type="ECO:0000313" key="5">
    <source>
        <dbReference type="EMBL" id="MBC1501655.1"/>
    </source>
</evidence>
<dbReference type="Pfam" id="PF01408">
    <property type="entry name" value="GFO_IDH_MocA"/>
    <property type="match status" value="1"/>
</dbReference>
<evidence type="ECO:0000313" key="6">
    <source>
        <dbReference type="Proteomes" id="UP000223060"/>
    </source>
</evidence>
<dbReference type="SUPFAM" id="SSF51735">
    <property type="entry name" value="NAD(P)-binding Rossmann-fold domains"/>
    <property type="match status" value="1"/>
</dbReference>
<dbReference type="GO" id="GO:0000166">
    <property type="term" value="F:nucleotide binding"/>
    <property type="evidence" value="ECO:0007669"/>
    <property type="project" value="InterPro"/>
</dbReference>
<comment type="similarity">
    <text evidence="1">Belongs to the Gfo/Idh/MocA family.</text>
</comment>
<evidence type="ECO:0000256" key="1">
    <source>
        <dbReference type="ARBA" id="ARBA00010928"/>
    </source>
</evidence>
<dbReference type="Pfam" id="PF02894">
    <property type="entry name" value="GFO_IDH_MocA_C"/>
    <property type="match status" value="1"/>
</dbReference>
<dbReference type="NCBIfam" id="NF007574">
    <property type="entry name" value="PRK10206.1"/>
    <property type="match status" value="1"/>
</dbReference>
<dbReference type="Gene3D" id="3.40.50.720">
    <property type="entry name" value="NAD(P)-binding Rossmann-like Domain"/>
    <property type="match status" value="1"/>
</dbReference>